<comment type="caution">
    <text evidence="2">The sequence shown here is derived from an EMBL/GenBank/DDBJ whole genome shotgun (WGS) entry which is preliminary data.</text>
</comment>
<feature type="transmembrane region" description="Helical" evidence="1">
    <location>
        <begin position="462"/>
        <end position="486"/>
    </location>
</feature>
<keyword evidence="1" id="KW-0812">Transmembrane</keyword>
<feature type="transmembrane region" description="Helical" evidence="1">
    <location>
        <begin position="492"/>
        <end position="525"/>
    </location>
</feature>
<feature type="transmembrane region" description="Helical" evidence="1">
    <location>
        <begin position="290"/>
        <end position="311"/>
    </location>
</feature>
<organism evidence="2 3">
    <name type="scientific">Lentzea kristufekii</name>
    <dbReference type="NCBI Taxonomy" id="3095430"/>
    <lineage>
        <taxon>Bacteria</taxon>
        <taxon>Bacillati</taxon>
        <taxon>Actinomycetota</taxon>
        <taxon>Actinomycetes</taxon>
        <taxon>Pseudonocardiales</taxon>
        <taxon>Pseudonocardiaceae</taxon>
        <taxon>Lentzea</taxon>
    </lineage>
</organism>
<feature type="transmembrane region" description="Helical" evidence="1">
    <location>
        <begin position="323"/>
        <end position="347"/>
    </location>
</feature>
<evidence type="ECO:0000313" key="3">
    <source>
        <dbReference type="Proteomes" id="UP001271792"/>
    </source>
</evidence>
<gene>
    <name evidence="2" type="ORF">SK571_26815</name>
</gene>
<keyword evidence="3" id="KW-1185">Reference proteome</keyword>
<evidence type="ECO:0000256" key="1">
    <source>
        <dbReference type="SAM" id="Phobius"/>
    </source>
</evidence>
<protein>
    <recommendedName>
        <fullName evidence="4">NACHT domain-containing protein</fullName>
    </recommendedName>
</protein>
<proteinExistence type="predicted"/>
<dbReference type="RefSeq" id="WP_319986846.1">
    <property type="nucleotide sequence ID" value="NZ_JAXAVV010000014.1"/>
</dbReference>
<keyword evidence="1" id="KW-0472">Membrane</keyword>
<evidence type="ECO:0008006" key="4">
    <source>
        <dbReference type="Google" id="ProtNLM"/>
    </source>
</evidence>
<evidence type="ECO:0000313" key="2">
    <source>
        <dbReference type="EMBL" id="MDX8053005.1"/>
    </source>
</evidence>
<reference evidence="2 3" key="2">
    <citation type="submission" date="2023-11" db="EMBL/GenBank/DDBJ databases">
        <authorList>
            <person name="Lara A.C."/>
            <person name="Chronakova A."/>
        </authorList>
    </citation>
    <scope>NUCLEOTIDE SEQUENCE [LARGE SCALE GENOMIC DNA]</scope>
    <source>
        <strain evidence="2 3">BCCO 10_0798</strain>
    </source>
</reference>
<accession>A0ABU4TXJ1</accession>
<feature type="transmembrane region" description="Helical" evidence="1">
    <location>
        <begin position="359"/>
        <end position="383"/>
    </location>
</feature>
<dbReference type="Proteomes" id="UP001271792">
    <property type="component" value="Unassembled WGS sequence"/>
</dbReference>
<feature type="transmembrane region" description="Helical" evidence="1">
    <location>
        <begin position="420"/>
        <end position="441"/>
    </location>
</feature>
<sequence>TGTLILLLLAVLDYRSEVAEADRMAVPVPVLLPVAEWDPRAQSLLAWAEVAILRDHTYLKASSYGHHAVRSLLDAGRISLFLDGFDEIPQPLRTLALRRIDEETGQRIVLASRITEYGLAVARGALAHTAVIDLRPVGTKAAADYLLNGLTGRRRDVWRRFIDRLSAEPTSAVAVALGTPLALSLVKKVYAEHNDPAVLFDPVEFATPDRVIRHLISAALPAAYPDPAAREAAQRFLVWIAKKMSQRQLQDLAWWRIRYWTLPWLPPVAASFLFGLLGLLIGVFTQSTPFGVVFGTAWFVCAATTSAVIVVRGAKRLVSLRGMLPRLAVAVGLGLMFGGGVVLVRLLASGLDGGVGVSAGFGVLFGVLFGVTSGALVGLVALHDGPLVSRVRRPSRGDLAAGVMTGGMTGIATMPLSNALVQTAIAIVGGVGFTITVAWTRPAPHPQDEVNALTSYQGDRRGGAVFSIVAGLFSGLGIGVGAAVALGAERGILIGAASAVAAGVAGAVSASQVVAFRLVTAPLVFAGRLPRRPMAVLADAYERQILRQVGTTYQFRHSELQDYLSSLPG</sequence>
<reference evidence="2 3" key="1">
    <citation type="submission" date="2023-11" db="EMBL/GenBank/DDBJ databases">
        <title>Lentzea sokolovensis, sp. nov., Lentzea kristufkii, sp. nov., and Lentzea miocenensis, sp. nov., rare actinobacteria from Sokolov Coal Basin, Miocene lacustrine sediment, Czech Republic.</title>
        <authorList>
            <person name="Lara A."/>
            <person name="Kotroba L."/>
            <person name="Nouioui I."/>
            <person name="Neumann-Schaal M."/>
            <person name="Mast Y."/>
            <person name="Chronakova A."/>
        </authorList>
    </citation>
    <scope>NUCLEOTIDE SEQUENCE [LARGE SCALE GENOMIC DNA]</scope>
    <source>
        <strain evidence="2 3">BCCO 10_0798</strain>
    </source>
</reference>
<feature type="non-terminal residue" evidence="2">
    <location>
        <position position="1"/>
    </location>
</feature>
<name>A0ABU4TXJ1_9PSEU</name>
<keyword evidence="1" id="KW-1133">Transmembrane helix</keyword>
<dbReference type="EMBL" id="JAXAVV010000014">
    <property type="protein sequence ID" value="MDX8053005.1"/>
    <property type="molecule type" value="Genomic_DNA"/>
</dbReference>
<feature type="transmembrane region" description="Helical" evidence="1">
    <location>
        <begin position="264"/>
        <end position="284"/>
    </location>
</feature>